<dbReference type="KEGG" id="gfl:GRFL_0713"/>
<dbReference type="Proteomes" id="UP000186230">
    <property type="component" value="Chromosome"/>
</dbReference>
<protein>
    <submittedName>
        <fullName evidence="1">Uncharacterized protein</fullName>
    </submittedName>
</protein>
<evidence type="ECO:0000313" key="2">
    <source>
        <dbReference type="Proteomes" id="UP000186230"/>
    </source>
</evidence>
<evidence type="ECO:0000313" key="1">
    <source>
        <dbReference type="EMBL" id="APU67437.1"/>
    </source>
</evidence>
<dbReference type="EMBL" id="CP016359">
    <property type="protein sequence ID" value="APU67437.1"/>
    <property type="molecule type" value="Genomic_DNA"/>
</dbReference>
<name>A0A1L7I1E9_9FLAO</name>
<proteinExistence type="predicted"/>
<sequence length="45" mass="5121">MVGSKAQPLSQILLPNFRRIYISNEAILGLNFKKWIVALFTGENE</sequence>
<dbReference type="AlphaFoldDB" id="A0A1L7I1E9"/>
<dbReference type="STRING" id="1229726.GRFL_0713"/>
<accession>A0A1L7I1E9</accession>
<organism evidence="1 2">
    <name type="scientific">Christiangramia flava JLT2011</name>
    <dbReference type="NCBI Taxonomy" id="1229726"/>
    <lineage>
        <taxon>Bacteria</taxon>
        <taxon>Pseudomonadati</taxon>
        <taxon>Bacteroidota</taxon>
        <taxon>Flavobacteriia</taxon>
        <taxon>Flavobacteriales</taxon>
        <taxon>Flavobacteriaceae</taxon>
        <taxon>Christiangramia</taxon>
    </lineage>
</organism>
<reference evidence="1 2" key="1">
    <citation type="submission" date="2016-07" db="EMBL/GenBank/DDBJ databases">
        <title>Multi-omics approach to identify versatile polysaccharide utilization systems of a marine flavobacterium Gramella flava.</title>
        <authorList>
            <person name="Tang K."/>
        </authorList>
    </citation>
    <scope>NUCLEOTIDE SEQUENCE [LARGE SCALE GENOMIC DNA]</scope>
    <source>
        <strain evidence="1 2">JLT2011</strain>
    </source>
</reference>
<keyword evidence="2" id="KW-1185">Reference proteome</keyword>
<gene>
    <name evidence="1" type="ORF">GRFL_0713</name>
</gene>